<sequence>MTPSRFMECLAYLFWSRETLVDILECDPVLVKEWAEGREPVPPQLAAWLESLAVAHAKAGIPTAYRRRHAVRMGFK</sequence>
<dbReference type="AlphaFoldDB" id="A0A2P7BA47"/>
<evidence type="ECO:0000313" key="2">
    <source>
        <dbReference type="Proteomes" id="UP000241444"/>
    </source>
</evidence>
<evidence type="ECO:0000313" key="1">
    <source>
        <dbReference type="EMBL" id="PSH63344.1"/>
    </source>
</evidence>
<name>A0A2P7BA47_9HYPH</name>
<gene>
    <name evidence="1" type="ORF">CU102_24075</name>
</gene>
<organism evidence="1 2">
    <name type="scientific">Phyllobacterium brassicacearum</name>
    <dbReference type="NCBI Taxonomy" id="314235"/>
    <lineage>
        <taxon>Bacteria</taxon>
        <taxon>Pseudomonadati</taxon>
        <taxon>Pseudomonadota</taxon>
        <taxon>Alphaproteobacteria</taxon>
        <taxon>Hyphomicrobiales</taxon>
        <taxon>Phyllobacteriaceae</taxon>
        <taxon>Phyllobacterium</taxon>
    </lineage>
</organism>
<dbReference type="EMBL" id="PGGO01000025">
    <property type="protein sequence ID" value="PSH63344.1"/>
    <property type="molecule type" value="Genomic_DNA"/>
</dbReference>
<accession>A0A2P7BA47</accession>
<comment type="caution">
    <text evidence="1">The sequence shown here is derived from an EMBL/GenBank/DDBJ whole genome shotgun (WGS) entry which is preliminary data.</text>
</comment>
<dbReference type="Proteomes" id="UP000241444">
    <property type="component" value="Unassembled WGS sequence"/>
</dbReference>
<dbReference type="OrthoDB" id="7268941at2"/>
<protein>
    <submittedName>
        <fullName evidence="1">Uncharacterized protein</fullName>
    </submittedName>
</protein>
<proteinExistence type="predicted"/>
<keyword evidence="2" id="KW-1185">Reference proteome</keyword>
<reference evidence="2" key="1">
    <citation type="submission" date="2017-11" db="EMBL/GenBank/DDBJ databases">
        <authorList>
            <person name="Kuznetsova I."/>
            <person name="Sazanova A."/>
            <person name="Chirak E."/>
            <person name="Safronova V."/>
            <person name="Willems A."/>
        </authorList>
    </citation>
    <scope>NUCLEOTIDE SEQUENCE [LARGE SCALE GENOMIC DNA]</scope>
    <source>
        <strain evidence="2">STM 196</strain>
    </source>
</reference>